<organism evidence="2 3">
    <name type="scientific">Dyella monticola</name>
    <dbReference type="NCBI Taxonomy" id="1927958"/>
    <lineage>
        <taxon>Bacteria</taxon>
        <taxon>Pseudomonadati</taxon>
        <taxon>Pseudomonadota</taxon>
        <taxon>Gammaproteobacteria</taxon>
        <taxon>Lysobacterales</taxon>
        <taxon>Rhodanobacteraceae</taxon>
        <taxon>Dyella</taxon>
    </lineage>
</organism>
<feature type="signal peptide" evidence="1">
    <location>
        <begin position="1"/>
        <end position="19"/>
    </location>
</feature>
<dbReference type="Proteomes" id="UP000254258">
    <property type="component" value="Unassembled WGS sequence"/>
</dbReference>
<reference evidence="2 3" key="1">
    <citation type="submission" date="2018-07" db="EMBL/GenBank/DDBJ databases">
        <title>Dyella monticola sp. nov. and Dyella psychrodurans sp. nov. isolated from monsoon evergreen broad-leaved forest soil of Dinghu Mountain, China.</title>
        <authorList>
            <person name="Gao Z."/>
            <person name="Qiu L."/>
        </authorList>
    </citation>
    <scope>NUCLEOTIDE SEQUENCE [LARGE SCALE GENOMIC DNA]</scope>
    <source>
        <strain evidence="2 3">4G-K06</strain>
    </source>
</reference>
<keyword evidence="3" id="KW-1185">Reference proteome</keyword>
<dbReference type="AlphaFoldDB" id="A0A370X5L9"/>
<gene>
    <name evidence="2" type="ORF">DWU98_03890</name>
</gene>
<evidence type="ECO:0000256" key="1">
    <source>
        <dbReference type="SAM" id="SignalP"/>
    </source>
</evidence>
<accession>A0A370X5L9</accession>
<feature type="chain" id="PRO_5016629754" description="DUF3617 family protein" evidence="1">
    <location>
        <begin position="20"/>
        <end position="223"/>
    </location>
</feature>
<protein>
    <recommendedName>
        <fullName evidence="4">DUF3617 family protein</fullName>
    </recommendedName>
</protein>
<evidence type="ECO:0000313" key="3">
    <source>
        <dbReference type="Proteomes" id="UP000254258"/>
    </source>
</evidence>
<comment type="caution">
    <text evidence="2">The sequence shown here is derived from an EMBL/GenBank/DDBJ whole genome shotgun (WGS) entry which is preliminary data.</text>
</comment>
<evidence type="ECO:0008006" key="4">
    <source>
        <dbReference type="Google" id="ProtNLM"/>
    </source>
</evidence>
<proteinExistence type="predicted"/>
<sequence>MRTFMRTAMLLVLVIPAWASSQAVDPPARDVLHISGSIYPSLIRPAPVSVPKPTGLHPFTAISNAQGITAVCLTSQDNASQCEATMDSASAQRSACHGNASYDSEAASMDEPNSLCHGQYEPRFAHATHMGFCDVEDTGMAGCLSHYASMLVKQPALPASRVLSLVIRDGRGMLSTVIVLATAIQTDDDVAAMALEGKPGSSIVSFNTAIPTSPARTVASSVN</sequence>
<name>A0A370X5L9_9GAMM</name>
<evidence type="ECO:0000313" key="2">
    <source>
        <dbReference type="EMBL" id="RDS83495.1"/>
    </source>
</evidence>
<keyword evidence="1" id="KW-0732">Signal</keyword>
<dbReference type="EMBL" id="QRBE01000002">
    <property type="protein sequence ID" value="RDS83495.1"/>
    <property type="molecule type" value="Genomic_DNA"/>
</dbReference>
<dbReference type="OrthoDB" id="9880365at2"/>
<dbReference type="RefSeq" id="WP_115494203.1">
    <property type="nucleotide sequence ID" value="NZ_QRBE01000002.1"/>
</dbReference>